<dbReference type="SUPFAM" id="SSF56801">
    <property type="entry name" value="Acetyl-CoA synthetase-like"/>
    <property type="match status" value="1"/>
</dbReference>
<keyword evidence="2" id="KW-1185">Reference proteome</keyword>
<evidence type="ECO:0000313" key="2">
    <source>
        <dbReference type="Proteomes" id="UP001049176"/>
    </source>
</evidence>
<dbReference type="OrthoDB" id="6509636at2759"/>
<gene>
    <name evidence="1" type="ORF">E1B28_005269</name>
</gene>
<dbReference type="GeneID" id="66074345"/>
<dbReference type="Proteomes" id="UP001049176">
    <property type="component" value="Chromosome 2"/>
</dbReference>
<proteinExistence type="predicted"/>
<protein>
    <submittedName>
        <fullName evidence="1">Uncharacterized protein</fullName>
    </submittedName>
</protein>
<name>A0A9P7V0B9_9AGAR</name>
<evidence type="ECO:0000313" key="1">
    <source>
        <dbReference type="EMBL" id="KAG7097958.1"/>
    </source>
</evidence>
<dbReference type="InterPro" id="IPR045851">
    <property type="entry name" value="AMP-bd_C_sf"/>
</dbReference>
<organism evidence="1 2">
    <name type="scientific">Marasmius oreades</name>
    <name type="common">fairy-ring Marasmius</name>
    <dbReference type="NCBI Taxonomy" id="181124"/>
    <lineage>
        <taxon>Eukaryota</taxon>
        <taxon>Fungi</taxon>
        <taxon>Dikarya</taxon>
        <taxon>Basidiomycota</taxon>
        <taxon>Agaricomycotina</taxon>
        <taxon>Agaricomycetes</taxon>
        <taxon>Agaricomycetidae</taxon>
        <taxon>Agaricales</taxon>
        <taxon>Marasmiineae</taxon>
        <taxon>Marasmiaceae</taxon>
        <taxon>Marasmius</taxon>
    </lineage>
</organism>
<sequence length="68" mass="7538">MFRVRRFQVGPAELEGTILDNQFADHVCVLPLPDAYSSELPLAYIVSSQIAKETISKSGNQNVNRKSS</sequence>
<dbReference type="RefSeq" id="XP_043014428.1">
    <property type="nucleotide sequence ID" value="XM_043149820.1"/>
</dbReference>
<accession>A0A9P7V0B9</accession>
<comment type="caution">
    <text evidence="1">The sequence shown here is derived from an EMBL/GenBank/DDBJ whole genome shotgun (WGS) entry which is preliminary data.</text>
</comment>
<reference evidence="1" key="1">
    <citation type="journal article" date="2021" name="Genome Biol. Evol.">
        <title>The assembled and annotated genome of the fairy-ring fungus Marasmius oreades.</title>
        <authorList>
            <person name="Hiltunen M."/>
            <person name="Ament-Velasquez S.L."/>
            <person name="Johannesson H."/>
        </authorList>
    </citation>
    <scope>NUCLEOTIDE SEQUENCE</scope>
    <source>
        <strain evidence="1">03SP1</strain>
    </source>
</reference>
<dbReference type="AlphaFoldDB" id="A0A9P7V0B9"/>
<dbReference type="KEGG" id="more:E1B28_005269"/>
<dbReference type="Gene3D" id="3.30.300.30">
    <property type="match status" value="1"/>
</dbReference>
<dbReference type="EMBL" id="CM032182">
    <property type="protein sequence ID" value="KAG7097958.1"/>
    <property type="molecule type" value="Genomic_DNA"/>
</dbReference>